<proteinExistence type="predicted"/>
<comment type="caution">
    <text evidence="1">The sequence shown here is derived from an EMBL/GenBank/DDBJ whole genome shotgun (WGS) entry which is preliminary data.</text>
</comment>
<protein>
    <submittedName>
        <fullName evidence="1">Uncharacterized protein</fullName>
    </submittedName>
</protein>
<sequence length="266" mass="31238">MSVKMTWSELYHYYNIEQADPRTNEWFLVQNPVYIILALFGYSYFVLNYGPKFMEKRKPYCLKSFIFYYNIFQIVSNAIIVYVMYTSGWSTEFTLGCEPVRTTTRPIDMRMIGITQWTLLIKIIDLVETMVFVLRKKYNQISFLHVYHHISTVLVTYLCVKYLPGGMLTMQMIVNGSVHVVMYTYYLLSSLGPSVQGILNPIKPYITRIQIVQFLFLVSHQSQAFLPSCPIPKKAPLMIVGNLVLNLLLFLNFYRKNYSKRPKKLE</sequence>
<evidence type="ECO:0000313" key="2">
    <source>
        <dbReference type="Proteomes" id="UP001239111"/>
    </source>
</evidence>
<organism evidence="1 2">
    <name type="scientific">Eretmocerus hayati</name>
    <dbReference type="NCBI Taxonomy" id="131215"/>
    <lineage>
        <taxon>Eukaryota</taxon>
        <taxon>Metazoa</taxon>
        <taxon>Ecdysozoa</taxon>
        <taxon>Arthropoda</taxon>
        <taxon>Hexapoda</taxon>
        <taxon>Insecta</taxon>
        <taxon>Pterygota</taxon>
        <taxon>Neoptera</taxon>
        <taxon>Endopterygota</taxon>
        <taxon>Hymenoptera</taxon>
        <taxon>Apocrita</taxon>
        <taxon>Proctotrupomorpha</taxon>
        <taxon>Chalcidoidea</taxon>
        <taxon>Aphelinidae</taxon>
        <taxon>Aphelininae</taxon>
        <taxon>Eretmocerus</taxon>
    </lineage>
</organism>
<dbReference type="Proteomes" id="UP001239111">
    <property type="component" value="Chromosome 1"/>
</dbReference>
<keyword evidence="2" id="KW-1185">Reference proteome</keyword>
<gene>
    <name evidence="1" type="ORF">QAD02_018280</name>
</gene>
<name>A0ACC2PHC7_9HYME</name>
<reference evidence="1" key="1">
    <citation type="submission" date="2023-04" db="EMBL/GenBank/DDBJ databases">
        <title>A chromosome-level genome assembly of the parasitoid wasp Eretmocerus hayati.</title>
        <authorList>
            <person name="Zhong Y."/>
            <person name="Liu S."/>
            <person name="Liu Y."/>
        </authorList>
    </citation>
    <scope>NUCLEOTIDE SEQUENCE</scope>
    <source>
        <strain evidence="1">ZJU_SS_LIU_2023</strain>
    </source>
</reference>
<dbReference type="EMBL" id="CM056741">
    <property type="protein sequence ID" value="KAJ8682488.1"/>
    <property type="molecule type" value="Genomic_DNA"/>
</dbReference>
<evidence type="ECO:0000313" key="1">
    <source>
        <dbReference type="EMBL" id="KAJ8682488.1"/>
    </source>
</evidence>
<accession>A0ACC2PHC7</accession>